<feature type="transmembrane region" description="Helical" evidence="1">
    <location>
        <begin position="12"/>
        <end position="28"/>
    </location>
</feature>
<comment type="caution">
    <text evidence="2">The sequence shown here is derived from an EMBL/GenBank/DDBJ whole genome shotgun (WGS) entry which is preliminary data.</text>
</comment>
<gene>
    <name evidence="2" type="primary">pgsW</name>
    <name evidence="2" type="ORF">OCK72_09370</name>
</gene>
<dbReference type="Proteomes" id="UP001062738">
    <property type="component" value="Unassembled WGS sequence"/>
</dbReference>
<evidence type="ECO:0000313" key="2">
    <source>
        <dbReference type="EMBL" id="MCY7008834.1"/>
    </source>
</evidence>
<protein>
    <submittedName>
        <fullName evidence="2">Poly-gamma-glutamate system protein</fullName>
    </submittedName>
</protein>
<dbReference type="NCBIfam" id="TIGR04332">
    <property type="entry name" value="gamma_Glu_sys"/>
    <property type="match status" value="1"/>
</dbReference>
<keyword evidence="3" id="KW-1185">Reference proteome</keyword>
<proteinExistence type="predicted"/>
<name>A0ABT4DJP6_FUSSI</name>
<sequence length="364" mass="41970">MKIIFNKKYKDFFLLILAFIFLFIYYYLKPKEIKIKNEYYTEMIIAAEKNKLLQEEIFNEKLRKGIEIDKNLDRNETGFIGLEWSGITTTLGDIEAKRTSTNPDFAALLVKLFKEVGLKKGDIVAANFSSSFPALNLAFISAADTLGIKAIIITSVGSSTYGGNIENFTYLDMENYLYSKKLINNRTIAYSLGGAGDIGKEFDKDIIEKIKNRLDSYDLNFFYEENFEKNLEDRYEFYKILSKGNIKAFINIGGNLLSLGKNADIIDNQKILLDKSTAIKTGLVEKFLKDDIPVFYLLNIKSIALYYNLEFDPDKFSEIGTSSIYYIPSKNFWNYIIITIFSLFIVTHIIFFKFKKNKFIKISL</sequence>
<keyword evidence="1" id="KW-1133">Transmembrane helix</keyword>
<keyword evidence="1" id="KW-0472">Membrane</keyword>
<evidence type="ECO:0000256" key="1">
    <source>
        <dbReference type="SAM" id="Phobius"/>
    </source>
</evidence>
<accession>A0ABT4DJP6</accession>
<organism evidence="2 3">
    <name type="scientific">Fusobacterium simiae</name>
    <dbReference type="NCBI Taxonomy" id="855"/>
    <lineage>
        <taxon>Bacteria</taxon>
        <taxon>Fusobacteriati</taxon>
        <taxon>Fusobacteriota</taxon>
        <taxon>Fusobacteriia</taxon>
        <taxon>Fusobacteriales</taxon>
        <taxon>Fusobacteriaceae</taxon>
        <taxon>Fusobacterium</taxon>
    </lineage>
</organism>
<reference evidence="2" key="1">
    <citation type="submission" date="2022-09" db="EMBL/GenBank/DDBJ databases">
        <authorList>
            <person name="Zoaiter M."/>
        </authorList>
    </citation>
    <scope>NUCLEOTIDE SEQUENCE</scope>
    <source>
        <strain evidence="2">DSM 19848</strain>
    </source>
</reference>
<dbReference type="InterPro" id="IPR027602">
    <property type="entry name" value="PGA_system"/>
</dbReference>
<dbReference type="RefSeq" id="WP_265152608.1">
    <property type="nucleotide sequence ID" value="NZ_JAOXXL010000031.1"/>
</dbReference>
<keyword evidence="1" id="KW-0812">Transmembrane</keyword>
<dbReference type="EMBL" id="JAOXXL010000031">
    <property type="protein sequence ID" value="MCY7008834.1"/>
    <property type="molecule type" value="Genomic_DNA"/>
</dbReference>
<feature type="transmembrane region" description="Helical" evidence="1">
    <location>
        <begin position="332"/>
        <end position="352"/>
    </location>
</feature>
<evidence type="ECO:0000313" key="3">
    <source>
        <dbReference type="Proteomes" id="UP001062738"/>
    </source>
</evidence>